<sequence length="262" mass="27845">MVMRLSLNAPLNMYIIGLATYANGKFMHIAFLDTNIDRSALAARHASEVDKFRALMDPVAPGWRYEDFRVTEGHFPEALTGVDGVMISGSPASVNDPTPWMARLEAVIREAVAAGVPVFGACLGHQAVAKALGGRVGRNPQGWVLGRVESRIDAPATWMAGAGPRIALHAAHNEQVLALPPGAQVLGGTETTPYGHLAYGAGVFTTQYHPELTRAFMQDLIGEMTASLEPAVARAARDSLTGPVGAAQMAGWIAAFFQQART</sequence>
<proteinExistence type="predicted"/>
<dbReference type="PROSITE" id="PS51273">
    <property type="entry name" value="GATASE_TYPE_1"/>
    <property type="match status" value="1"/>
</dbReference>
<gene>
    <name evidence="2" type="ORF">DDE23_04840</name>
</gene>
<dbReference type="InterPro" id="IPR017926">
    <property type="entry name" value="GATASE"/>
</dbReference>
<dbReference type="PANTHER" id="PTHR42695">
    <property type="entry name" value="GLUTAMINE AMIDOTRANSFERASE YLR126C-RELATED"/>
    <property type="match status" value="1"/>
</dbReference>
<dbReference type="GO" id="GO:0016740">
    <property type="term" value="F:transferase activity"/>
    <property type="evidence" value="ECO:0007669"/>
    <property type="project" value="UniProtKB-KW"/>
</dbReference>
<name>A0A2T7UUE8_9RHOB</name>
<dbReference type="PANTHER" id="PTHR42695:SF5">
    <property type="entry name" value="GLUTAMINE AMIDOTRANSFERASE YLR126C-RELATED"/>
    <property type="match status" value="1"/>
</dbReference>
<organism evidence="2 3">
    <name type="scientific">Pararhodobacter aggregans</name>
    <dbReference type="NCBI Taxonomy" id="404875"/>
    <lineage>
        <taxon>Bacteria</taxon>
        <taxon>Pseudomonadati</taxon>
        <taxon>Pseudomonadota</taxon>
        <taxon>Alphaproteobacteria</taxon>
        <taxon>Rhodobacterales</taxon>
        <taxon>Paracoccaceae</taxon>
        <taxon>Pararhodobacter</taxon>
    </lineage>
</organism>
<dbReference type="EMBL" id="QDDR01000002">
    <property type="protein sequence ID" value="PVE48395.1"/>
    <property type="molecule type" value="Genomic_DNA"/>
</dbReference>
<evidence type="ECO:0000313" key="3">
    <source>
        <dbReference type="Proteomes" id="UP000244810"/>
    </source>
</evidence>
<dbReference type="GO" id="GO:0005829">
    <property type="term" value="C:cytosol"/>
    <property type="evidence" value="ECO:0007669"/>
    <property type="project" value="TreeGrafter"/>
</dbReference>
<evidence type="ECO:0000259" key="1">
    <source>
        <dbReference type="Pfam" id="PF00117"/>
    </source>
</evidence>
<dbReference type="PRINTS" id="PR00099">
    <property type="entry name" value="CPSGATASE"/>
</dbReference>
<dbReference type="Gene3D" id="3.40.50.880">
    <property type="match status" value="1"/>
</dbReference>
<protein>
    <submittedName>
        <fullName evidence="2">Glutamine amidotransferase</fullName>
    </submittedName>
</protein>
<keyword evidence="2" id="KW-0808">Transferase</keyword>
<dbReference type="AlphaFoldDB" id="A0A2T7UUE8"/>
<keyword evidence="3" id="KW-1185">Reference proteome</keyword>
<feature type="domain" description="Glutamine amidotransferase" evidence="1">
    <location>
        <begin position="79"/>
        <end position="213"/>
    </location>
</feature>
<dbReference type="CDD" id="cd01741">
    <property type="entry name" value="GATase1_1"/>
    <property type="match status" value="1"/>
</dbReference>
<dbReference type="Proteomes" id="UP000244810">
    <property type="component" value="Unassembled WGS sequence"/>
</dbReference>
<dbReference type="Pfam" id="PF00117">
    <property type="entry name" value="GATase"/>
    <property type="match status" value="1"/>
</dbReference>
<dbReference type="SUPFAM" id="SSF52317">
    <property type="entry name" value="Class I glutamine amidotransferase-like"/>
    <property type="match status" value="1"/>
</dbReference>
<dbReference type="InterPro" id="IPR044992">
    <property type="entry name" value="ChyE-like"/>
</dbReference>
<reference evidence="2 3" key="1">
    <citation type="journal article" date="2011" name="Syst. Appl. Microbiol.">
        <title>Defluviimonas denitrificans gen. nov., sp. nov., and Pararhodobacter aggregans gen. nov., sp. nov., non-phototrophic Rhodobacteraceae from the biofilter of a marine aquaculture.</title>
        <authorList>
            <person name="Foesel B.U."/>
            <person name="Drake H.L."/>
            <person name="Schramm A."/>
        </authorList>
    </citation>
    <scope>NUCLEOTIDE SEQUENCE [LARGE SCALE GENOMIC DNA]</scope>
    <source>
        <strain evidence="2 3">D1-19</strain>
    </source>
</reference>
<accession>A0A2T7UUE8</accession>
<dbReference type="InterPro" id="IPR029062">
    <property type="entry name" value="Class_I_gatase-like"/>
</dbReference>
<evidence type="ECO:0000313" key="2">
    <source>
        <dbReference type="EMBL" id="PVE48395.1"/>
    </source>
</evidence>
<keyword evidence="2" id="KW-0315">Glutamine amidotransferase</keyword>
<comment type="caution">
    <text evidence="2">The sequence shown here is derived from an EMBL/GenBank/DDBJ whole genome shotgun (WGS) entry which is preliminary data.</text>
</comment>